<feature type="domain" description="HTH lysR-type" evidence="5">
    <location>
        <begin position="1"/>
        <end position="59"/>
    </location>
</feature>
<evidence type="ECO:0000313" key="7">
    <source>
        <dbReference type="Proteomes" id="UP001253595"/>
    </source>
</evidence>
<accession>A0ABU1USD3</accession>
<dbReference type="InterPro" id="IPR036390">
    <property type="entry name" value="WH_DNA-bd_sf"/>
</dbReference>
<gene>
    <name evidence="6" type="ORF">J2X05_000060</name>
</gene>
<evidence type="ECO:0000256" key="3">
    <source>
        <dbReference type="ARBA" id="ARBA00023125"/>
    </source>
</evidence>
<keyword evidence="2" id="KW-0805">Transcription regulation</keyword>
<dbReference type="SUPFAM" id="SSF53850">
    <property type="entry name" value="Periplasmic binding protein-like II"/>
    <property type="match status" value="1"/>
</dbReference>
<dbReference type="InterPro" id="IPR000847">
    <property type="entry name" value="LysR_HTH_N"/>
</dbReference>
<keyword evidence="7" id="KW-1185">Reference proteome</keyword>
<name>A0ABU1USD3_9GAMM</name>
<sequence>MDTLRGIECFVRAVEGGSIAAAARRVGISAAATSQNIARLESYLGVRLLTRTTRSLATTDAGKVYYDKVALLIHELELARSAVTDTEQELQGRLCIASTAAFSRHVLAPLIPAFNQRYPRLEIELTSTDRRVDHVQESVDVSIRIKQQLDDGMVARKIATVPTIFCASPAYIARAGRPSTPADLREHDCLVFRLAADGRFLRWGFVENGLRFDAEVRAAIISDDIDVLARLALAGGGITRLAAFVANEYLRRGELKELFTCDECTGFNAEIEPLDFYACVRDRNQLTPKVRAFMDYLVEALPAEWRAV</sequence>
<protein>
    <submittedName>
        <fullName evidence="6">DNA-binding transcriptional LysR family regulator</fullName>
    </submittedName>
</protein>
<organism evidence="6 7">
    <name type="scientific">Cellvibrio fibrivorans</name>
    <dbReference type="NCBI Taxonomy" id="126350"/>
    <lineage>
        <taxon>Bacteria</taxon>
        <taxon>Pseudomonadati</taxon>
        <taxon>Pseudomonadota</taxon>
        <taxon>Gammaproteobacteria</taxon>
        <taxon>Cellvibrionales</taxon>
        <taxon>Cellvibrionaceae</taxon>
        <taxon>Cellvibrio</taxon>
    </lineage>
</organism>
<dbReference type="PANTHER" id="PTHR30537:SF17">
    <property type="entry name" value="LYSR-FAMILY REGULATORY PROTEIN"/>
    <property type="match status" value="1"/>
</dbReference>
<evidence type="ECO:0000259" key="5">
    <source>
        <dbReference type="PROSITE" id="PS50931"/>
    </source>
</evidence>
<dbReference type="Proteomes" id="UP001253595">
    <property type="component" value="Unassembled WGS sequence"/>
</dbReference>
<keyword evidence="3 6" id="KW-0238">DNA-binding</keyword>
<evidence type="ECO:0000313" key="6">
    <source>
        <dbReference type="EMBL" id="MDR7088057.1"/>
    </source>
</evidence>
<dbReference type="GO" id="GO:0003677">
    <property type="term" value="F:DNA binding"/>
    <property type="evidence" value="ECO:0007669"/>
    <property type="project" value="UniProtKB-KW"/>
</dbReference>
<reference evidence="6 7" key="1">
    <citation type="submission" date="2023-07" db="EMBL/GenBank/DDBJ databases">
        <title>Sorghum-associated microbial communities from plants grown in Nebraska, USA.</title>
        <authorList>
            <person name="Schachtman D."/>
        </authorList>
    </citation>
    <scope>NUCLEOTIDE SEQUENCE [LARGE SCALE GENOMIC DNA]</scope>
    <source>
        <strain evidence="6 7">BE190</strain>
    </source>
</reference>
<dbReference type="InterPro" id="IPR036388">
    <property type="entry name" value="WH-like_DNA-bd_sf"/>
</dbReference>
<dbReference type="InterPro" id="IPR058163">
    <property type="entry name" value="LysR-type_TF_proteobact-type"/>
</dbReference>
<dbReference type="PANTHER" id="PTHR30537">
    <property type="entry name" value="HTH-TYPE TRANSCRIPTIONAL REGULATOR"/>
    <property type="match status" value="1"/>
</dbReference>
<dbReference type="Pfam" id="PF03466">
    <property type="entry name" value="LysR_substrate"/>
    <property type="match status" value="1"/>
</dbReference>
<dbReference type="InterPro" id="IPR005119">
    <property type="entry name" value="LysR_subst-bd"/>
</dbReference>
<dbReference type="RefSeq" id="WP_310067206.1">
    <property type="nucleotide sequence ID" value="NZ_JAVDVX010000001.1"/>
</dbReference>
<dbReference type="CDD" id="cd08422">
    <property type="entry name" value="PBP2_CrgA_like"/>
    <property type="match status" value="1"/>
</dbReference>
<evidence type="ECO:0000256" key="1">
    <source>
        <dbReference type="ARBA" id="ARBA00009437"/>
    </source>
</evidence>
<evidence type="ECO:0000256" key="4">
    <source>
        <dbReference type="ARBA" id="ARBA00023163"/>
    </source>
</evidence>
<comment type="caution">
    <text evidence="6">The sequence shown here is derived from an EMBL/GenBank/DDBJ whole genome shotgun (WGS) entry which is preliminary data.</text>
</comment>
<dbReference type="Gene3D" id="1.10.10.10">
    <property type="entry name" value="Winged helix-like DNA-binding domain superfamily/Winged helix DNA-binding domain"/>
    <property type="match status" value="1"/>
</dbReference>
<dbReference type="Gene3D" id="3.40.190.290">
    <property type="match status" value="1"/>
</dbReference>
<dbReference type="PROSITE" id="PS50931">
    <property type="entry name" value="HTH_LYSR"/>
    <property type="match status" value="1"/>
</dbReference>
<dbReference type="SUPFAM" id="SSF46785">
    <property type="entry name" value="Winged helix' DNA-binding domain"/>
    <property type="match status" value="1"/>
</dbReference>
<dbReference type="EMBL" id="JAVDVX010000001">
    <property type="protein sequence ID" value="MDR7088057.1"/>
    <property type="molecule type" value="Genomic_DNA"/>
</dbReference>
<comment type="similarity">
    <text evidence="1">Belongs to the LysR transcriptional regulatory family.</text>
</comment>
<dbReference type="Pfam" id="PF00126">
    <property type="entry name" value="HTH_1"/>
    <property type="match status" value="1"/>
</dbReference>
<evidence type="ECO:0000256" key="2">
    <source>
        <dbReference type="ARBA" id="ARBA00023015"/>
    </source>
</evidence>
<keyword evidence="4" id="KW-0804">Transcription</keyword>
<proteinExistence type="inferred from homology"/>